<dbReference type="VEuPathDB" id="FungiDB:VP01_4453g1"/>
<dbReference type="OrthoDB" id="3233403at2759"/>
<organism evidence="1 2">
    <name type="scientific">Puccinia sorghi</name>
    <dbReference type="NCBI Taxonomy" id="27349"/>
    <lineage>
        <taxon>Eukaryota</taxon>
        <taxon>Fungi</taxon>
        <taxon>Dikarya</taxon>
        <taxon>Basidiomycota</taxon>
        <taxon>Pucciniomycotina</taxon>
        <taxon>Pucciniomycetes</taxon>
        <taxon>Pucciniales</taxon>
        <taxon>Pucciniaceae</taxon>
        <taxon>Puccinia</taxon>
    </lineage>
</organism>
<comment type="caution">
    <text evidence="1">The sequence shown here is derived from an EMBL/GenBank/DDBJ whole genome shotgun (WGS) entry which is preliminary data.</text>
</comment>
<evidence type="ECO:0000313" key="1">
    <source>
        <dbReference type="EMBL" id="KNZ50379.1"/>
    </source>
</evidence>
<dbReference type="AlphaFoldDB" id="A0A0L6UPD8"/>
<gene>
    <name evidence="1" type="ORF">VP01_4453g1</name>
</gene>
<accession>A0A0L6UPD8</accession>
<dbReference type="Proteomes" id="UP000037035">
    <property type="component" value="Unassembled WGS sequence"/>
</dbReference>
<proteinExistence type="predicted"/>
<dbReference type="EMBL" id="LAVV01009561">
    <property type="protein sequence ID" value="KNZ50379.1"/>
    <property type="molecule type" value="Genomic_DNA"/>
</dbReference>
<protein>
    <recommendedName>
        <fullName evidence="3">DDE Tnp4 domain-containing protein</fullName>
    </recommendedName>
</protein>
<name>A0A0L6UPD8_9BASI</name>
<evidence type="ECO:0000313" key="2">
    <source>
        <dbReference type="Proteomes" id="UP000037035"/>
    </source>
</evidence>
<evidence type="ECO:0008006" key="3">
    <source>
        <dbReference type="Google" id="ProtNLM"/>
    </source>
</evidence>
<keyword evidence="2" id="KW-1185">Reference proteome</keyword>
<feature type="non-terminal residue" evidence="1">
    <location>
        <position position="1"/>
    </location>
</feature>
<sequence length="298" mass="32699">HSIVADFTWLVDELCKDLVQDPLGRGQPLSIGVQVGAGLYQLAHGSLYVTIGNVFSIANEAADKASGQFLNAILKEFRFRTSKFLFLDCFSPAILMFHPGFPSLDSEEEWRVIVELFERQHRIPQVVGAVDGTRIPIMMPPDDNWKSYINRKSWALGSFQCLVDGKGNFHNISGGGAGSIHDSRLRCSLIGQSLKAGATVAPMIPCDTFLVGDTVHLLWSLPMSGSIISPVHVAASILTTTTSLWKHDHTRKQNFFSQKQDFPNHLQLLADRPCVAGRPTLSPTLQSIPLTSSCAKKS</sequence>
<reference evidence="1 2" key="1">
    <citation type="submission" date="2015-08" db="EMBL/GenBank/DDBJ databases">
        <title>Next Generation Sequencing and Analysis of the Genome of Puccinia sorghi L Schw, the Causal Agent of Maize Common Rust.</title>
        <authorList>
            <person name="Rochi L."/>
            <person name="Burguener G."/>
            <person name="Darino M."/>
            <person name="Turjanski A."/>
            <person name="Kreff E."/>
            <person name="Dieguez M.J."/>
            <person name="Sacco F."/>
        </authorList>
    </citation>
    <scope>NUCLEOTIDE SEQUENCE [LARGE SCALE GENOMIC DNA]</scope>
    <source>
        <strain evidence="1 2">RO10H11247</strain>
    </source>
</reference>